<evidence type="ECO:0000259" key="1">
    <source>
        <dbReference type="PROSITE" id="PS50173"/>
    </source>
</evidence>
<dbReference type="PROSITE" id="PS50173">
    <property type="entry name" value="UMUC"/>
    <property type="match status" value="1"/>
</dbReference>
<comment type="caution">
    <text evidence="2">The sequence shown here is derived from an EMBL/GenBank/DDBJ whole genome shotgun (WGS) entry which is preliminary data.</text>
</comment>
<dbReference type="EMBL" id="JAUCMV010000003">
    <property type="protein sequence ID" value="KAK0408421.1"/>
    <property type="molecule type" value="Genomic_DNA"/>
</dbReference>
<dbReference type="Proteomes" id="UP001175271">
    <property type="component" value="Unassembled WGS sequence"/>
</dbReference>
<keyword evidence="3" id="KW-1185">Reference proteome</keyword>
<dbReference type="GO" id="GO:0003887">
    <property type="term" value="F:DNA-directed DNA polymerase activity"/>
    <property type="evidence" value="ECO:0007669"/>
    <property type="project" value="TreeGrafter"/>
</dbReference>
<dbReference type="InterPro" id="IPR043128">
    <property type="entry name" value="Rev_trsase/Diguanyl_cyclase"/>
</dbReference>
<dbReference type="SUPFAM" id="SSF56672">
    <property type="entry name" value="DNA/RNA polymerases"/>
    <property type="match status" value="1"/>
</dbReference>
<feature type="domain" description="UmuC" evidence="1">
    <location>
        <begin position="1"/>
        <end position="119"/>
    </location>
</feature>
<accession>A0AA39LSF3</accession>
<gene>
    <name evidence="2" type="ORF">QR680_003944</name>
</gene>
<evidence type="ECO:0000313" key="2">
    <source>
        <dbReference type="EMBL" id="KAK0408421.1"/>
    </source>
</evidence>
<organism evidence="2 3">
    <name type="scientific">Steinernema hermaphroditum</name>
    <dbReference type="NCBI Taxonomy" id="289476"/>
    <lineage>
        <taxon>Eukaryota</taxon>
        <taxon>Metazoa</taxon>
        <taxon>Ecdysozoa</taxon>
        <taxon>Nematoda</taxon>
        <taxon>Chromadorea</taxon>
        <taxon>Rhabditida</taxon>
        <taxon>Tylenchina</taxon>
        <taxon>Panagrolaimomorpha</taxon>
        <taxon>Strongyloidoidea</taxon>
        <taxon>Steinernematidae</taxon>
        <taxon>Steinernema</taxon>
    </lineage>
</organism>
<dbReference type="AlphaFoldDB" id="A0AA39LSF3"/>
<dbReference type="InterPro" id="IPR001126">
    <property type="entry name" value="UmuC"/>
</dbReference>
<dbReference type="Gene3D" id="3.40.1170.60">
    <property type="match status" value="1"/>
</dbReference>
<dbReference type="PANTHER" id="PTHR11076:SF33">
    <property type="entry name" value="DNA POLYMERASE KAPPA"/>
    <property type="match status" value="1"/>
</dbReference>
<dbReference type="GO" id="GO:0006281">
    <property type="term" value="P:DNA repair"/>
    <property type="evidence" value="ECO:0007669"/>
    <property type="project" value="InterPro"/>
</dbReference>
<dbReference type="Gene3D" id="3.30.70.270">
    <property type="match status" value="1"/>
</dbReference>
<dbReference type="InterPro" id="IPR050116">
    <property type="entry name" value="DNA_polymerase-Y"/>
</dbReference>
<dbReference type="InterPro" id="IPR043502">
    <property type="entry name" value="DNA/RNA_pol_sf"/>
</dbReference>
<protein>
    <recommendedName>
        <fullName evidence="1">UmuC domain-containing protein</fullName>
    </recommendedName>
</protein>
<dbReference type="FunFam" id="3.40.1170.60:FF:000012">
    <property type="entry name" value="Putative DNA-directed polymerase kappa"/>
    <property type="match status" value="1"/>
</dbReference>
<dbReference type="GO" id="GO:0005634">
    <property type="term" value="C:nucleus"/>
    <property type="evidence" value="ECO:0007669"/>
    <property type="project" value="TreeGrafter"/>
</dbReference>
<reference evidence="2" key="1">
    <citation type="submission" date="2023-06" db="EMBL/GenBank/DDBJ databases">
        <title>Genomic analysis of the entomopathogenic nematode Steinernema hermaphroditum.</title>
        <authorList>
            <person name="Schwarz E.M."/>
            <person name="Heppert J.K."/>
            <person name="Baniya A."/>
            <person name="Schwartz H.T."/>
            <person name="Tan C.-H."/>
            <person name="Antoshechkin I."/>
            <person name="Sternberg P.W."/>
            <person name="Goodrich-Blair H."/>
            <person name="Dillman A.R."/>
        </authorList>
    </citation>
    <scope>NUCLEOTIDE SEQUENCE</scope>
    <source>
        <strain evidence="2">PS9179</strain>
        <tissue evidence="2">Whole animal</tissue>
    </source>
</reference>
<dbReference type="PANTHER" id="PTHR11076">
    <property type="entry name" value="DNA REPAIR POLYMERASE UMUC / TRANSFERASE FAMILY MEMBER"/>
    <property type="match status" value="1"/>
</dbReference>
<dbReference type="GO" id="GO:0042276">
    <property type="term" value="P:error-prone translesion synthesis"/>
    <property type="evidence" value="ECO:0007669"/>
    <property type="project" value="TreeGrafter"/>
</dbReference>
<proteinExistence type="predicted"/>
<evidence type="ECO:0000313" key="3">
    <source>
        <dbReference type="Proteomes" id="UP001175271"/>
    </source>
</evidence>
<sequence>MDAFYAAVEIRETPGLRVVPIAVDRSDMLCTSNYIARKYGVRAAMPGFIAKKLCPQLKIVPTNFKKYTYVSGIVQGIFRQYDPNLRMASLDEAYMDITDYSETKTQPAAVKRMRSRLEQAQKMSLMRCVSALSKHVERDFAHQKGVRNWRCHGSHTERNGRGAPTLFIGY</sequence>
<dbReference type="Pfam" id="PF00817">
    <property type="entry name" value="IMS"/>
    <property type="match status" value="1"/>
</dbReference>
<name>A0AA39LSF3_9BILA</name>